<dbReference type="GeneID" id="303368314"/>
<dbReference type="InterPro" id="IPR010982">
    <property type="entry name" value="Lambda_DNA-bd_dom_sf"/>
</dbReference>
<dbReference type="AlphaFoldDB" id="A0A1T4QSV3"/>
<evidence type="ECO:0000313" key="1">
    <source>
        <dbReference type="EMBL" id="SKA06863.1"/>
    </source>
</evidence>
<dbReference type="GO" id="GO:0003677">
    <property type="term" value="F:DNA binding"/>
    <property type="evidence" value="ECO:0007669"/>
    <property type="project" value="InterPro"/>
</dbReference>
<dbReference type="OrthoDB" id="6194521at2"/>
<protein>
    <submittedName>
        <fullName evidence="1">Uncharacterized protein</fullName>
    </submittedName>
</protein>
<dbReference type="EMBL" id="FUXC01000017">
    <property type="protein sequence ID" value="SKA06863.1"/>
    <property type="molecule type" value="Genomic_DNA"/>
</dbReference>
<accession>A0A1T4QSV3</accession>
<organism evidence="1 2">
    <name type="scientific">Treponema berlinense</name>
    <dbReference type="NCBI Taxonomy" id="225004"/>
    <lineage>
        <taxon>Bacteria</taxon>
        <taxon>Pseudomonadati</taxon>
        <taxon>Spirochaetota</taxon>
        <taxon>Spirochaetia</taxon>
        <taxon>Spirochaetales</taxon>
        <taxon>Treponemataceae</taxon>
        <taxon>Treponema</taxon>
    </lineage>
</organism>
<evidence type="ECO:0000313" key="2">
    <source>
        <dbReference type="Proteomes" id="UP000190395"/>
    </source>
</evidence>
<reference evidence="1 2" key="1">
    <citation type="submission" date="2017-02" db="EMBL/GenBank/DDBJ databases">
        <authorList>
            <person name="Peterson S.W."/>
        </authorList>
    </citation>
    <scope>NUCLEOTIDE SEQUENCE [LARGE SCALE GENOMIC DNA]</scope>
    <source>
        <strain evidence="1 2">ATCC BAA-909</strain>
    </source>
</reference>
<name>A0A1T4QSV3_9SPIR</name>
<dbReference type="STRING" id="225004.SAMN02745152_02102"/>
<dbReference type="Gene3D" id="1.10.260.40">
    <property type="entry name" value="lambda repressor-like DNA-binding domains"/>
    <property type="match status" value="1"/>
</dbReference>
<dbReference type="RefSeq" id="WP_078931834.1">
    <property type="nucleotide sequence ID" value="NZ_FUXC01000017.1"/>
</dbReference>
<keyword evidence="2" id="KW-1185">Reference proteome</keyword>
<gene>
    <name evidence="1" type="ORF">SAMN02745152_02102</name>
</gene>
<sequence>MIDITKLTKYIEANFVDEESTEEKGENLFSLNSNPLIDFARKIAWRGNARPFSGMSPLKHPGFKNIEKKLKTPGSEDFISRLIFYINEKNMTHPQVYTAAGMTPDCFSKIMSGKTKTPKKETIVSLALALELNYDEAIDLLSSAGQTLCGFKQDVIFEFCFKTGPYSIDEVNEALVHFHFEPIGGRQ</sequence>
<dbReference type="Proteomes" id="UP000190395">
    <property type="component" value="Unassembled WGS sequence"/>
</dbReference>
<proteinExistence type="predicted"/>
<dbReference type="SUPFAM" id="SSF47413">
    <property type="entry name" value="lambda repressor-like DNA-binding domains"/>
    <property type="match status" value="1"/>
</dbReference>